<dbReference type="EMBL" id="JBHTKL010000001">
    <property type="protein sequence ID" value="MFD1018286.1"/>
    <property type="molecule type" value="Genomic_DNA"/>
</dbReference>
<proteinExistence type="predicted"/>
<sequence length="141" mass="17346">MHLFYIYSVKDEVSMDYYYKTELLFRFFQEYHRNPSSKLYQLQFKFITKPFPVTQLTRVMNRPHVRAISDTKKRAPITKWVDKHAIIEVTKEMCLIQCDHFMEAEKLLFQNLRLIDRYFFIADYRNKQFGWISPQKKEMLL</sequence>
<dbReference type="InterPro" id="IPR038449">
    <property type="entry name" value="SirA_sf"/>
</dbReference>
<name>A0ABW3KWN3_9BACI</name>
<keyword evidence="2" id="KW-1185">Reference proteome</keyword>
<reference evidence="2" key="1">
    <citation type="journal article" date="2019" name="Int. J. Syst. Evol. Microbiol.">
        <title>The Global Catalogue of Microorganisms (GCM) 10K type strain sequencing project: providing services to taxonomists for standard genome sequencing and annotation.</title>
        <authorList>
            <consortium name="The Broad Institute Genomics Platform"/>
            <consortium name="The Broad Institute Genome Sequencing Center for Infectious Disease"/>
            <person name="Wu L."/>
            <person name="Ma J."/>
        </authorList>
    </citation>
    <scope>NUCLEOTIDE SEQUENCE [LARGE SCALE GENOMIC DNA]</scope>
    <source>
        <strain evidence="2">CCUG 56607</strain>
    </source>
</reference>
<dbReference type="RefSeq" id="WP_386056667.1">
    <property type="nucleotide sequence ID" value="NZ_JBHTKL010000001.1"/>
</dbReference>
<dbReference type="Gene3D" id="3.30.310.250">
    <property type="entry name" value="Sporulation inhibitor of replication protein SirA"/>
    <property type="match status" value="1"/>
</dbReference>
<accession>A0ABW3KWN3</accession>
<gene>
    <name evidence="1" type="primary">sirA</name>
    <name evidence="1" type="ORF">ACFQ2J_03640</name>
</gene>
<comment type="caution">
    <text evidence="1">The sequence shown here is derived from an EMBL/GenBank/DDBJ whole genome shotgun (WGS) entry which is preliminary data.</text>
</comment>
<dbReference type="Pfam" id="PF10747">
    <property type="entry name" value="SirA"/>
    <property type="match status" value="1"/>
</dbReference>
<organism evidence="1 2">
    <name type="scientific">Thalassobacillus hwangdonensis</name>
    <dbReference type="NCBI Taxonomy" id="546108"/>
    <lineage>
        <taxon>Bacteria</taxon>
        <taxon>Bacillati</taxon>
        <taxon>Bacillota</taxon>
        <taxon>Bacilli</taxon>
        <taxon>Bacillales</taxon>
        <taxon>Bacillaceae</taxon>
        <taxon>Thalassobacillus</taxon>
    </lineage>
</organism>
<dbReference type="InterPro" id="IPR019683">
    <property type="entry name" value="SirA"/>
</dbReference>
<evidence type="ECO:0000313" key="1">
    <source>
        <dbReference type="EMBL" id="MFD1018286.1"/>
    </source>
</evidence>
<dbReference type="Proteomes" id="UP001596990">
    <property type="component" value="Unassembled WGS sequence"/>
</dbReference>
<protein>
    <submittedName>
        <fullName evidence="1">Sporulation inhibitor of replication protein SirA</fullName>
    </submittedName>
</protein>
<evidence type="ECO:0000313" key="2">
    <source>
        <dbReference type="Proteomes" id="UP001596990"/>
    </source>
</evidence>